<name>A0A381ZJL3_9ZZZZ</name>
<dbReference type="PROSITE" id="PS52016">
    <property type="entry name" value="TONB_DEPENDENT_REC_3"/>
    <property type="match status" value="1"/>
</dbReference>
<evidence type="ECO:0000256" key="2">
    <source>
        <dbReference type="ARBA" id="ARBA00022448"/>
    </source>
</evidence>
<keyword evidence="2" id="KW-0813">Transport</keyword>
<dbReference type="InterPro" id="IPR008969">
    <property type="entry name" value="CarboxyPept-like_regulatory"/>
</dbReference>
<evidence type="ECO:0000313" key="7">
    <source>
        <dbReference type="EMBL" id="SVA89465.1"/>
    </source>
</evidence>
<proteinExistence type="predicted"/>
<feature type="non-terminal residue" evidence="7">
    <location>
        <position position="593"/>
    </location>
</feature>
<accession>A0A381ZJL3</accession>
<evidence type="ECO:0000256" key="3">
    <source>
        <dbReference type="ARBA" id="ARBA00022692"/>
    </source>
</evidence>
<feature type="non-terminal residue" evidence="7">
    <location>
        <position position="1"/>
    </location>
</feature>
<dbReference type="InterPro" id="IPR036942">
    <property type="entry name" value="Beta-barrel_TonB_sf"/>
</dbReference>
<dbReference type="AlphaFoldDB" id="A0A381ZJL3"/>
<dbReference type="Gene3D" id="2.170.130.10">
    <property type="entry name" value="TonB-dependent receptor, plug domain"/>
    <property type="match status" value="1"/>
</dbReference>
<evidence type="ECO:0000256" key="5">
    <source>
        <dbReference type="ARBA" id="ARBA00023237"/>
    </source>
</evidence>
<dbReference type="SUPFAM" id="SSF49464">
    <property type="entry name" value="Carboxypeptidase regulatory domain-like"/>
    <property type="match status" value="1"/>
</dbReference>
<evidence type="ECO:0000256" key="1">
    <source>
        <dbReference type="ARBA" id="ARBA00004571"/>
    </source>
</evidence>
<keyword evidence="5" id="KW-0998">Cell outer membrane</keyword>
<dbReference type="Gene3D" id="2.40.170.20">
    <property type="entry name" value="TonB-dependent receptor, beta-barrel domain"/>
    <property type="match status" value="1"/>
</dbReference>
<dbReference type="SUPFAM" id="SSF56935">
    <property type="entry name" value="Porins"/>
    <property type="match status" value="1"/>
</dbReference>
<dbReference type="GO" id="GO:0009279">
    <property type="term" value="C:cell outer membrane"/>
    <property type="evidence" value="ECO:0007669"/>
    <property type="project" value="UniProtKB-SubCell"/>
</dbReference>
<evidence type="ECO:0000259" key="6">
    <source>
        <dbReference type="Pfam" id="PF07715"/>
    </source>
</evidence>
<keyword evidence="3" id="KW-0812">Transmembrane</keyword>
<dbReference type="InterPro" id="IPR037066">
    <property type="entry name" value="Plug_dom_sf"/>
</dbReference>
<dbReference type="Gene3D" id="2.60.40.1120">
    <property type="entry name" value="Carboxypeptidase-like, regulatory domain"/>
    <property type="match status" value="1"/>
</dbReference>
<dbReference type="InterPro" id="IPR012910">
    <property type="entry name" value="Plug_dom"/>
</dbReference>
<evidence type="ECO:0000256" key="4">
    <source>
        <dbReference type="ARBA" id="ARBA00023136"/>
    </source>
</evidence>
<reference evidence="7" key="1">
    <citation type="submission" date="2018-05" db="EMBL/GenBank/DDBJ databases">
        <authorList>
            <person name="Lanie J.A."/>
            <person name="Ng W.-L."/>
            <person name="Kazmierczak K.M."/>
            <person name="Andrzejewski T.M."/>
            <person name="Davidsen T.M."/>
            <person name="Wayne K.J."/>
            <person name="Tettelin H."/>
            <person name="Glass J.I."/>
            <person name="Rusch D."/>
            <person name="Podicherti R."/>
            <person name="Tsui H.-C.T."/>
            <person name="Winkler M.E."/>
        </authorList>
    </citation>
    <scope>NUCLEOTIDE SEQUENCE</scope>
</reference>
<dbReference type="EMBL" id="UINC01021594">
    <property type="protein sequence ID" value="SVA89465.1"/>
    <property type="molecule type" value="Genomic_DNA"/>
</dbReference>
<protein>
    <recommendedName>
        <fullName evidence="6">TonB-dependent receptor plug domain-containing protein</fullName>
    </recommendedName>
</protein>
<keyword evidence="4" id="KW-0472">Membrane</keyword>
<gene>
    <name evidence="7" type="ORF">METZ01_LOCUS142319</name>
</gene>
<dbReference type="Pfam" id="PF07715">
    <property type="entry name" value="Plug"/>
    <property type="match status" value="1"/>
</dbReference>
<sequence length="593" mass="66866">MKYVNKYLIVLLVVFHVLHAGTTGKLVGVVIDKISREPLVGANILVNGTNYGTATDLEGRYFVLQIPPQTYSVTFSMIGYKNVLVKDVKIQVDLTTTLNAELEEGVIGMDAVEVTALRPMVQADVTYSQANITSEEIDMLPVEELEDIIALQAGVVNSGGLHVRGGRSGEIAYMIDGVTVTDPYDAGMAVEIENNAIQELQFISGTFNAEYGKAMSGIINIITKSGDFRKYSGNMSSMQGSYYANDQLFPQLDVFRPNTIQDVQGSFNGPIIKDKLSIFSSGRYKRNGGYLYGQKVFVPESHQWNSQTNNFEYISPSHVLWDSLYHPYGINDSSWVAMNWSEQYTGLGKVSWIVSPTLRIAYSLSGSETASQGYSHAYKWNPYGRSHQFTTKLSNMFIMDYSVNPSTFFTLSLSRSVNHYRSQRSDKRNYYQNHSDISIDSVNFFGYSFVDTTISADPNLFYVSPTVDDYTPGNNFEVGGHSMGYFEQQSVINTFKIDGTSQINRFHYLKGGFEYRKTNMMLTSYTVQLAEYTGYTPRVPNAMESPSHNTYGKKGRNPFEYAFYLQDKIEFEDLVVNVGLRWDYFDPKWKTLN</sequence>
<dbReference type="Pfam" id="PF13715">
    <property type="entry name" value="CarbopepD_reg_2"/>
    <property type="match status" value="1"/>
</dbReference>
<feature type="domain" description="TonB-dependent receptor plug" evidence="6">
    <location>
        <begin position="123"/>
        <end position="217"/>
    </location>
</feature>
<organism evidence="7">
    <name type="scientific">marine metagenome</name>
    <dbReference type="NCBI Taxonomy" id="408172"/>
    <lineage>
        <taxon>unclassified sequences</taxon>
        <taxon>metagenomes</taxon>
        <taxon>ecological metagenomes</taxon>
    </lineage>
</organism>
<dbReference type="InterPro" id="IPR039426">
    <property type="entry name" value="TonB-dep_rcpt-like"/>
</dbReference>
<comment type="subcellular location">
    <subcellularLocation>
        <location evidence="1">Cell outer membrane</location>
        <topology evidence="1">Multi-pass membrane protein</topology>
    </subcellularLocation>
</comment>